<dbReference type="SUPFAM" id="SSF48264">
    <property type="entry name" value="Cytochrome P450"/>
    <property type="match status" value="1"/>
</dbReference>
<comment type="similarity">
    <text evidence="1 4">Belongs to the cytochrome P450 family.</text>
</comment>
<keyword evidence="4" id="KW-0349">Heme</keyword>
<evidence type="ECO:0000256" key="3">
    <source>
        <dbReference type="ARBA" id="ARBA00023004"/>
    </source>
</evidence>
<dbReference type="InterPro" id="IPR001128">
    <property type="entry name" value="Cyt_P450"/>
</dbReference>
<evidence type="ECO:0000256" key="4">
    <source>
        <dbReference type="RuleBase" id="RU000461"/>
    </source>
</evidence>
<dbReference type="PANTHER" id="PTHR46696:SF6">
    <property type="entry name" value="P450, PUTATIVE (EUROFUNG)-RELATED"/>
    <property type="match status" value="1"/>
</dbReference>
<evidence type="ECO:0000313" key="5">
    <source>
        <dbReference type="EMBL" id="KAJ9666673.1"/>
    </source>
</evidence>
<sequence>MSEPPSFPFSRVSGLEPPAEYAKLRSTEPVSKVKLWDGSLAWLAVQHKDVCAVATDERLSKIRTTPGFPELSAGGKAAAKNKPTFVDMDPPEHMKQRSMVEPFFTRQHVESLRPYIQKTVDELLDAMIAKGCEKPVDLVEKFALPVPSYIIYTILGVPFEDLGFLTEQNTVRTSGSSTASEAQIASNSLLVYIGKMVDQRMEDPKDDLISKLVVDEIKPDNIDRTDAVQIAFLLLVAGNATMVNMINLGVVTLLQHPSQLADLKAHSSLAPTFVEELCRYHTGSGLAMRRVAKADIELGGKQIKAGEGIIASNQSANRDEEVFPNPDKFDMYRKRWKEEALGFGFGPHRCIAEWLARAELEIVFSTLFQKLPNLRLAIPFEEIEYTPLDKDVGIVKLPVVW</sequence>
<comment type="caution">
    <text evidence="5">The sequence shown here is derived from an EMBL/GenBank/DDBJ whole genome shotgun (WGS) entry which is preliminary data.</text>
</comment>
<dbReference type="Pfam" id="PF00067">
    <property type="entry name" value="p450"/>
    <property type="match status" value="1"/>
</dbReference>
<name>A0ABQ9NXK3_9PEZI</name>
<proteinExistence type="inferred from homology"/>
<dbReference type="Proteomes" id="UP001172684">
    <property type="component" value="Unassembled WGS sequence"/>
</dbReference>
<dbReference type="InterPro" id="IPR002397">
    <property type="entry name" value="Cyt_P450_B"/>
</dbReference>
<reference evidence="5" key="1">
    <citation type="submission" date="2022-10" db="EMBL/GenBank/DDBJ databases">
        <title>Culturing micro-colonial fungi from biological soil crusts in the Mojave desert and describing Neophaeococcomyces mojavensis, and introducing the new genera and species Taxawa tesnikishii.</title>
        <authorList>
            <person name="Kurbessoian T."/>
            <person name="Stajich J.E."/>
        </authorList>
    </citation>
    <scope>NUCLEOTIDE SEQUENCE</scope>
    <source>
        <strain evidence="5">TK_1</strain>
    </source>
</reference>
<evidence type="ECO:0008006" key="7">
    <source>
        <dbReference type="Google" id="ProtNLM"/>
    </source>
</evidence>
<dbReference type="CDD" id="cd11030">
    <property type="entry name" value="CYP105-like"/>
    <property type="match status" value="1"/>
</dbReference>
<evidence type="ECO:0000256" key="2">
    <source>
        <dbReference type="ARBA" id="ARBA00022723"/>
    </source>
</evidence>
<gene>
    <name evidence="5" type="ORF">H2201_003077</name>
</gene>
<keyword evidence="2 4" id="KW-0479">Metal-binding</keyword>
<evidence type="ECO:0000256" key="1">
    <source>
        <dbReference type="ARBA" id="ARBA00010617"/>
    </source>
</evidence>
<dbReference type="Gene3D" id="1.10.630.10">
    <property type="entry name" value="Cytochrome P450"/>
    <property type="match status" value="1"/>
</dbReference>
<dbReference type="InterPro" id="IPR036396">
    <property type="entry name" value="Cyt_P450_sf"/>
</dbReference>
<dbReference type="PRINTS" id="PR00359">
    <property type="entry name" value="BP450"/>
</dbReference>
<dbReference type="PROSITE" id="PS00086">
    <property type="entry name" value="CYTOCHROME_P450"/>
    <property type="match status" value="1"/>
</dbReference>
<dbReference type="EMBL" id="JAPDRL010000017">
    <property type="protein sequence ID" value="KAJ9666673.1"/>
    <property type="molecule type" value="Genomic_DNA"/>
</dbReference>
<protein>
    <recommendedName>
        <fullName evidence="7">Cytochrome P450 55A3</fullName>
    </recommendedName>
</protein>
<keyword evidence="4" id="KW-0560">Oxidoreductase</keyword>
<organism evidence="5 6">
    <name type="scientific">Coniosporium apollinis</name>
    <dbReference type="NCBI Taxonomy" id="61459"/>
    <lineage>
        <taxon>Eukaryota</taxon>
        <taxon>Fungi</taxon>
        <taxon>Dikarya</taxon>
        <taxon>Ascomycota</taxon>
        <taxon>Pezizomycotina</taxon>
        <taxon>Dothideomycetes</taxon>
        <taxon>Dothideomycetes incertae sedis</taxon>
        <taxon>Coniosporium</taxon>
    </lineage>
</organism>
<keyword evidence="4" id="KW-0503">Monooxygenase</keyword>
<dbReference type="PANTHER" id="PTHR46696">
    <property type="entry name" value="P450, PUTATIVE (EUROFUNG)-RELATED"/>
    <property type="match status" value="1"/>
</dbReference>
<keyword evidence="6" id="KW-1185">Reference proteome</keyword>
<accession>A0ABQ9NXK3</accession>
<evidence type="ECO:0000313" key="6">
    <source>
        <dbReference type="Proteomes" id="UP001172684"/>
    </source>
</evidence>
<dbReference type="InterPro" id="IPR017972">
    <property type="entry name" value="Cyt_P450_CS"/>
</dbReference>
<keyword evidence="3 4" id="KW-0408">Iron</keyword>